<name>A0ACC6RR34_9BURK</name>
<evidence type="ECO:0000313" key="2">
    <source>
        <dbReference type="Proteomes" id="UP001392318"/>
    </source>
</evidence>
<protein>
    <submittedName>
        <fullName evidence="1">Uncharacterized protein</fullName>
    </submittedName>
</protein>
<keyword evidence="2" id="KW-1185">Reference proteome</keyword>
<evidence type="ECO:0000313" key="1">
    <source>
        <dbReference type="EMBL" id="MEM5403808.1"/>
    </source>
</evidence>
<reference evidence="1" key="1">
    <citation type="submission" date="2024-01" db="EMBL/GenBank/DDBJ databases">
        <title>The diversity of rhizobia nodulating Mimosa spp. in eleven states of Brazil covering several biomes is determined by host plant, location, and edaphic factors.</title>
        <authorList>
            <person name="Rouws L."/>
            <person name="Barauna A."/>
            <person name="Beukes C."/>
            <person name="De Faria S.M."/>
            <person name="Gross E."/>
            <person name="Dos Reis Junior F.B."/>
            <person name="Simon M."/>
            <person name="Maluk M."/>
            <person name="Odee D.W."/>
            <person name="Kenicer G."/>
            <person name="Young J.P.W."/>
            <person name="Reis V.M."/>
            <person name="Zilli J."/>
            <person name="James E.K."/>
        </authorList>
    </citation>
    <scope>NUCLEOTIDE SEQUENCE</scope>
    <source>
        <strain evidence="1">JPY452</strain>
    </source>
</reference>
<dbReference type="Proteomes" id="UP001392318">
    <property type="component" value="Unassembled WGS sequence"/>
</dbReference>
<organism evidence="1 2">
    <name type="scientific">Paraburkholderia unamae</name>
    <dbReference type="NCBI Taxonomy" id="219649"/>
    <lineage>
        <taxon>Bacteria</taxon>
        <taxon>Pseudomonadati</taxon>
        <taxon>Pseudomonadota</taxon>
        <taxon>Betaproteobacteria</taxon>
        <taxon>Burkholderiales</taxon>
        <taxon>Burkholderiaceae</taxon>
        <taxon>Paraburkholderia</taxon>
    </lineage>
</organism>
<proteinExistence type="predicted"/>
<gene>
    <name evidence="1" type="ORF">VSR83_27865</name>
</gene>
<sequence>MVTYPTIDELVTWKRQRVFDHVAAHLLEQGERSTKGSTRNCMYRDGRGHACAIGAVVPESVYDPAMEGKGITALEWFFAAPQFSSRCYTQFREFLYQHAALLIRLLQIHDEVKPLQWPEALIDLAESMMLETRVVYTYKARVNQASHDMPEPLKEVADVLT</sequence>
<accession>A0ACC6RR34</accession>
<dbReference type="EMBL" id="JAYMRU010000024">
    <property type="protein sequence ID" value="MEM5403808.1"/>
    <property type="molecule type" value="Genomic_DNA"/>
</dbReference>
<comment type="caution">
    <text evidence="1">The sequence shown here is derived from an EMBL/GenBank/DDBJ whole genome shotgun (WGS) entry which is preliminary data.</text>
</comment>